<dbReference type="GO" id="GO:0006516">
    <property type="term" value="P:glycoprotein catabolic process"/>
    <property type="evidence" value="ECO:0007669"/>
    <property type="project" value="TreeGrafter"/>
</dbReference>
<comment type="subunit">
    <text evidence="2">Monomer.</text>
</comment>
<dbReference type="Gene3D" id="2.70.98.10">
    <property type="match status" value="1"/>
</dbReference>
<gene>
    <name evidence="7" type="ORF">SAMN05421747_11737</name>
</gene>
<feature type="domain" description="Glycosyl hydrolase family 92" evidence="5">
    <location>
        <begin position="295"/>
        <end position="755"/>
    </location>
</feature>
<dbReference type="EMBL" id="FOLL01000017">
    <property type="protein sequence ID" value="SFC64442.1"/>
    <property type="molecule type" value="Genomic_DNA"/>
</dbReference>
<dbReference type="Pfam" id="PF07971">
    <property type="entry name" value="Glyco_hydro_92"/>
    <property type="match status" value="1"/>
</dbReference>
<evidence type="ECO:0000259" key="5">
    <source>
        <dbReference type="Pfam" id="PF07971"/>
    </source>
</evidence>
<keyword evidence="4" id="KW-0732">Signal</keyword>
<dbReference type="Gene3D" id="1.20.1610.10">
    <property type="entry name" value="alpha-1,2-mannosidases domains"/>
    <property type="match status" value="1"/>
</dbReference>
<proteinExistence type="predicted"/>
<dbReference type="STRING" id="623281.SAMN05421747_11737"/>
<accession>A0A1I1KVY7</accession>
<dbReference type="GO" id="GO:0005829">
    <property type="term" value="C:cytosol"/>
    <property type="evidence" value="ECO:0007669"/>
    <property type="project" value="TreeGrafter"/>
</dbReference>
<evidence type="ECO:0000256" key="4">
    <source>
        <dbReference type="SAM" id="SignalP"/>
    </source>
</evidence>
<dbReference type="GO" id="GO:0005975">
    <property type="term" value="P:carbohydrate metabolic process"/>
    <property type="evidence" value="ECO:0007669"/>
    <property type="project" value="InterPro"/>
</dbReference>
<dbReference type="FunFam" id="1.20.1050.60:FF:000001">
    <property type="entry name" value="Putative alpha-1,2-mannosidase"/>
    <property type="match status" value="1"/>
</dbReference>
<dbReference type="InterPro" id="IPR008928">
    <property type="entry name" value="6-hairpin_glycosidase_sf"/>
</dbReference>
<dbReference type="InterPro" id="IPR014718">
    <property type="entry name" value="GH-type_carb-bd"/>
</dbReference>
<dbReference type="InterPro" id="IPR041371">
    <property type="entry name" value="GH92_N"/>
</dbReference>
<dbReference type="Pfam" id="PF17678">
    <property type="entry name" value="Glyco_hydro_92N"/>
    <property type="match status" value="1"/>
</dbReference>
<evidence type="ECO:0000259" key="6">
    <source>
        <dbReference type="Pfam" id="PF17678"/>
    </source>
</evidence>
<feature type="chain" id="PRO_5011767108" evidence="4">
    <location>
        <begin position="23"/>
        <end position="762"/>
    </location>
</feature>
<evidence type="ECO:0000313" key="8">
    <source>
        <dbReference type="Proteomes" id="UP000199577"/>
    </source>
</evidence>
<dbReference type="Gene3D" id="3.30.2080.10">
    <property type="entry name" value="GH92 mannosidase domain"/>
    <property type="match status" value="1"/>
</dbReference>
<evidence type="ECO:0000313" key="7">
    <source>
        <dbReference type="EMBL" id="SFC64442.1"/>
    </source>
</evidence>
<protein>
    <submittedName>
        <fullName evidence="7">Alpha-1,2-mannosidase, putative</fullName>
    </submittedName>
</protein>
<dbReference type="Gene3D" id="1.20.1050.60">
    <property type="entry name" value="alpha-1,2-mannosidase"/>
    <property type="match status" value="1"/>
</dbReference>
<dbReference type="NCBIfam" id="TIGR01180">
    <property type="entry name" value="aman2_put"/>
    <property type="match status" value="1"/>
</dbReference>
<organism evidence="7 8">
    <name type="scientific">Parapedobacter composti</name>
    <dbReference type="NCBI Taxonomy" id="623281"/>
    <lineage>
        <taxon>Bacteria</taxon>
        <taxon>Pseudomonadati</taxon>
        <taxon>Bacteroidota</taxon>
        <taxon>Sphingobacteriia</taxon>
        <taxon>Sphingobacteriales</taxon>
        <taxon>Sphingobacteriaceae</taxon>
        <taxon>Parapedobacter</taxon>
    </lineage>
</organism>
<feature type="signal peptide" evidence="4">
    <location>
        <begin position="1"/>
        <end position="22"/>
    </location>
</feature>
<keyword evidence="3" id="KW-0106">Calcium</keyword>
<sequence length="762" mass="88129">MSCFQRLAFVFLFCFAIDYAFSQTRQLAVDYVNSYIGTAWDRGGGTIPTVGPPYAMTSFTAQTRENIISAMPYIYEDSTIMGFIGTHQPMLWMGDYGYVSVMPVAGDLKVYPNERSLAFKHEDEVVSPYYYSVKMRDREEGMIAAEMASTSRCAILKFEFPKGAPAHIVIQGLNISDSPDPEWLHWISDLNSRKNREEQMEGYISVDLSRNEITGYNPDHMSYNISPQLKNFKGYFVIQFDQPIQTCGTWQHDRINPMTLELKAKKQMGAYASFDMDKTASLSVKVATSFISVEQARENLKREIPGWRLQDIAEQTKNIWEENLETFEIKGVSEEQKRIFYTALYHTMLFPREMSEYGKYYSAFDDKVHFGSHSYTDFSLWDTFRALHPLMVFLQPERTNHMITSMLQSYKEGGRLPMWPNPAETNIMIGTHADNVIADAYVKGLRDYDVELAYEAMRKNALVPPDFDVLTRYSDRENWATTHYEARAGLSYYHSLGYVPQDKTDESVSRTLEYALNDYCVAQMAKALGHTADYERMMEWSKNYKNLYNSETGFMAPRRYDGRWHDRPWEGFTEGGPWTYLFCVMQDVPGLIQLMGGDQAFANRLDSNFINNHYVHENEPGHHYIYLYNYCGQSWKTQELVRKYTRSNYLNAPNGIFGNDDCGQMSAWYIFSTMGFYPVTPASGKYAIGAPQFPEMTMRYRVNGENRSLRIIAENLSDANLYVQEVKLDGKLIETPFLDHQELIQAKELKFTMGNKPKHNWN</sequence>
<evidence type="ECO:0000256" key="3">
    <source>
        <dbReference type="ARBA" id="ARBA00022837"/>
    </source>
</evidence>
<comment type="cofactor">
    <cofactor evidence="1">
        <name>Ca(2+)</name>
        <dbReference type="ChEBI" id="CHEBI:29108"/>
    </cofactor>
</comment>
<name>A0A1I1KVY7_9SPHI</name>
<evidence type="ECO:0000256" key="1">
    <source>
        <dbReference type="ARBA" id="ARBA00001913"/>
    </source>
</evidence>
<dbReference type="PANTHER" id="PTHR12143:SF43">
    <property type="entry name" value="PUTATIVE-RELATED"/>
    <property type="match status" value="1"/>
</dbReference>
<evidence type="ECO:0000256" key="2">
    <source>
        <dbReference type="ARBA" id="ARBA00011245"/>
    </source>
</evidence>
<dbReference type="InterPro" id="IPR050883">
    <property type="entry name" value="PNGase"/>
</dbReference>
<dbReference type="SUPFAM" id="SSF48208">
    <property type="entry name" value="Six-hairpin glycosidases"/>
    <property type="match status" value="1"/>
</dbReference>
<dbReference type="PANTHER" id="PTHR12143">
    <property type="entry name" value="PEPTIDE N-GLYCANASE PNGASE -RELATED"/>
    <property type="match status" value="1"/>
</dbReference>
<dbReference type="OrthoDB" id="9804511at2"/>
<dbReference type="InterPro" id="IPR005887">
    <property type="entry name" value="GH92_a_mannosidase_put"/>
</dbReference>
<dbReference type="Proteomes" id="UP000199577">
    <property type="component" value="Unassembled WGS sequence"/>
</dbReference>
<dbReference type="InterPro" id="IPR012939">
    <property type="entry name" value="Glyco_hydro_92"/>
</dbReference>
<keyword evidence="8" id="KW-1185">Reference proteome</keyword>
<dbReference type="AlphaFoldDB" id="A0A1I1KVY7"/>
<reference evidence="7 8" key="1">
    <citation type="submission" date="2016-10" db="EMBL/GenBank/DDBJ databases">
        <authorList>
            <person name="de Groot N.N."/>
        </authorList>
    </citation>
    <scope>NUCLEOTIDE SEQUENCE [LARGE SCALE GENOMIC DNA]</scope>
    <source>
        <strain evidence="7 8">DSM 22900</strain>
    </source>
</reference>
<dbReference type="FunFam" id="3.30.2080.10:FF:000001">
    <property type="entry name" value="Alpha-1,2-mannosidase subfamily"/>
    <property type="match status" value="1"/>
</dbReference>
<dbReference type="GO" id="GO:0000224">
    <property type="term" value="F:peptide-N4-(N-acetyl-beta-glucosaminyl)asparagine amidase activity"/>
    <property type="evidence" value="ECO:0007669"/>
    <property type="project" value="TreeGrafter"/>
</dbReference>
<feature type="domain" description="Glycosyl hydrolase family 92 N-terminal" evidence="6">
    <location>
        <begin position="31"/>
        <end position="289"/>
    </location>
</feature>
<dbReference type="GO" id="GO:0030246">
    <property type="term" value="F:carbohydrate binding"/>
    <property type="evidence" value="ECO:0007669"/>
    <property type="project" value="InterPro"/>
</dbReference>